<dbReference type="GeneID" id="20320970"/>
<evidence type="ECO:0000313" key="2">
    <source>
        <dbReference type="Proteomes" id="UP000054324"/>
    </source>
</evidence>
<dbReference type="KEGG" id="ovi:T265_06791"/>
<sequence length="80" mass="9238">MFSRVAVLSELGYTSKHSSPGWTLFIPQTIERQTITVRVTAQQDQTLPAFSGRGFPKKNRWHRRAEDPLKINVSYPEHKL</sequence>
<keyword evidence="2" id="KW-1185">Reference proteome</keyword>
<protein>
    <submittedName>
        <fullName evidence="1">Uncharacterized protein</fullName>
    </submittedName>
</protein>
<evidence type="ECO:0000313" key="1">
    <source>
        <dbReference type="EMBL" id="KER25815.1"/>
    </source>
</evidence>
<reference evidence="1 2" key="1">
    <citation type="submission" date="2013-11" db="EMBL/GenBank/DDBJ databases">
        <title>Opisthorchis viverrini - life in the bile duct.</title>
        <authorList>
            <person name="Young N.D."/>
            <person name="Nagarajan N."/>
            <person name="Lin S.J."/>
            <person name="Korhonen P.K."/>
            <person name="Jex A.R."/>
            <person name="Hall R.S."/>
            <person name="Safavi-Hemami H."/>
            <person name="Kaewkong W."/>
            <person name="Bertrand D."/>
            <person name="Gao S."/>
            <person name="Seet Q."/>
            <person name="Wongkham S."/>
            <person name="Teh B.T."/>
            <person name="Wongkham C."/>
            <person name="Intapan P.M."/>
            <person name="Maleewong W."/>
            <person name="Yang X."/>
            <person name="Hu M."/>
            <person name="Wang Z."/>
            <person name="Hofmann A."/>
            <person name="Sternberg P.W."/>
            <person name="Tan P."/>
            <person name="Wang J."/>
            <person name="Gasser R.B."/>
        </authorList>
    </citation>
    <scope>NUCLEOTIDE SEQUENCE [LARGE SCALE GENOMIC DNA]</scope>
</reference>
<dbReference type="EMBL" id="KL596765">
    <property type="protein sequence ID" value="KER25815.1"/>
    <property type="molecule type" value="Genomic_DNA"/>
</dbReference>
<dbReference type="CTD" id="20320970"/>
<gene>
    <name evidence="1" type="ORF">T265_06791</name>
</gene>
<dbReference type="RefSeq" id="XP_009170420.1">
    <property type="nucleotide sequence ID" value="XM_009172156.1"/>
</dbReference>
<proteinExistence type="predicted"/>
<dbReference type="Proteomes" id="UP000054324">
    <property type="component" value="Unassembled WGS sequence"/>
</dbReference>
<organism evidence="1 2">
    <name type="scientific">Opisthorchis viverrini</name>
    <name type="common">Southeast Asian liver fluke</name>
    <dbReference type="NCBI Taxonomy" id="6198"/>
    <lineage>
        <taxon>Eukaryota</taxon>
        <taxon>Metazoa</taxon>
        <taxon>Spiralia</taxon>
        <taxon>Lophotrochozoa</taxon>
        <taxon>Platyhelminthes</taxon>
        <taxon>Trematoda</taxon>
        <taxon>Digenea</taxon>
        <taxon>Opisthorchiida</taxon>
        <taxon>Opisthorchiata</taxon>
        <taxon>Opisthorchiidae</taxon>
        <taxon>Opisthorchis</taxon>
    </lineage>
</organism>
<name>A0A074ZR48_OPIVI</name>
<accession>A0A074ZR48</accession>
<dbReference type="AlphaFoldDB" id="A0A074ZR48"/>